<evidence type="ECO:0008006" key="4">
    <source>
        <dbReference type="Google" id="ProtNLM"/>
    </source>
</evidence>
<evidence type="ECO:0000313" key="3">
    <source>
        <dbReference type="Proteomes" id="UP000233524"/>
    </source>
</evidence>
<feature type="compositionally biased region" description="Low complexity" evidence="1">
    <location>
        <begin position="348"/>
        <end position="357"/>
    </location>
</feature>
<organism evidence="2 3">
    <name type="scientific">Lomentospora prolificans</name>
    <dbReference type="NCBI Taxonomy" id="41688"/>
    <lineage>
        <taxon>Eukaryota</taxon>
        <taxon>Fungi</taxon>
        <taxon>Dikarya</taxon>
        <taxon>Ascomycota</taxon>
        <taxon>Pezizomycotina</taxon>
        <taxon>Sordariomycetes</taxon>
        <taxon>Hypocreomycetidae</taxon>
        <taxon>Microascales</taxon>
        <taxon>Microascaceae</taxon>
        <taxon>Lomentospora</taxon>
    </lineage>
</organism>
<dbReference type="InterPro" id="IPR038816">
    <property type="entry name" value="Stationary_phase_5"/>
</dbReference>
<protein>
    <recommendedName>
        <fullName evidence="4">Casein kinase II beta 2 subunit</fullName>
    </recommendedName>
</protein>
<dbReference type="Proteomes" id="UP000233524">
    <property type="component" value="Unassembled WGS sequence"/>
</dbReference>
<comment type="caution">
    <text evidence="2">The sequence shown here is derived from an EMBL/GenBank/DDBJ whole genome shotgun (WGS) entry which is preliminary data.</text>
</comment>
<reference evidence="2 3" key="1">
    <citation type="journal article" date="2017" name="G3 (Bethesda)">
        <title>First Draft Genome Sequence of the Pathogenic Fungus Lomentospora prolificans (Formerly Scedosporium prolificans).</title>
        <authorList>
            <person name="Luo R."/>
            <person name="Zimin A."/>
            <person name="Workman R."/>
            <person name="Fan Y."/>
            <person name="Pertea G."/>
            <person name="Grossman N."/>
            <person name="Wear M.P."/>
            <person name="Jia B."/>
            <person name="Miller H."/>
            <person name="Casadevall A."/>
            <person name="Timp W."/>
            <person name="Zhang S.X."/>
            <person name="Salzberg S.L."/>
        </authorList>
    </citation>
    <scope>NUCLEOTIDE SEQUENCE [LARGE SCALE GENOMIC DNA]</scope>
    <source>
        <strain evidence="2 3">JHH-5317</strain>
    </source>
</reference>
<dbReference type="VEuPathDB" id="FungiDB:jhhlp_002247"/>
<dbReference type="GO" id="GO:0070628">
    <property type="term" value="F:proteasome binding"/>
    <property type="evidence" value="ECO:0007669"/>
    <property type="project" value="InterPro"/>
</dbReference>
<feature type="region of interest" description="Disordered" evidence="1">
    <location>
        <begin position="339"/>
        <end position="361"/>
    </location>
</feature>
<dbReference type="OrthoDB" id="5415241at2759"/>
<accession>A0A2N3NDH2</accession>
<gene>
    <name evidence="2" type="ORF">jhhlp_002247</name>
</gene>
<dbReference type="STRING" id="41688.A0A2N3NDH2"/>
<keyword evidence="3" id="KW-1185">Reference proteome</keyword>
<dbReference type="EMBL" id="NLAX01000008">
    <property type="protein sequence ID" value="PKS10495.1"/>
    <property type="molecule type" value="Genomic_DNA"/>
</dbReference>
<proteinExistence type="predicted"/>
<evidence type="ECO:0000313" key="2">
    <source>
        <dbReference type="EMBL" id="PKS10495.1"/>
    </source>
</evidence>
<dbReference type="InParanoid" id="A0A2N3NDH2"/>
<evidence type="ECO:0000256" key="1">
    <source>
        <dbReference type="SAM" id="MobiDB-lite"/>
    </source>
</evidence>
<dbReference type="AlphaFoldDB" id="A0A2N3NDH2"/>
<sequence length="418" mass="46094">MRLLRVALTKTTSSLRTRVANAAKPVQDHVQSFVFTGSSAKRQAIHPIAALRQQRRMTRWYQTNAHNRLVHTVRQVVGRTEGGYSRFPVDRTKLPSSDTSQKLSRFTGRAPFASTLRPNLTGGAIPRTAGGYTLGGGGSRYFSHTPTAPAEVLHNVSAAVRAFWLSGHRARFDGIDKMGYAQYRAVSALEDEATRQFLRCSTAIPGSFIEFHLGPTITALSPLTSTFPFQSAVVNGQRLCTPSRSLGTEGVLDELAVDFARAFKDLSVIFSDIQRISRLGDLPLTMEKPNVLRINFPGIDAGTLERLCDDIGVQRGFIDEDPDFSVSMGVPMALRFPFAPDGQETDKMSSPSMSLRSMDSEDVQEAFMELEDNPWFSDPEGSPRSSFDDYASHDFEGLEGIYRFLQECDKSSPTFASG</sequence>
<dbReference type="PANTHER" id="PTHR42342">
    <property type="entry name" value="STATIONARY PHASE PROTEIN 5"/>
    <property type="match status" value="1"/>
</dbReference>
<name>A0A2N3NDH2_9PEZI</name>
<dbReference type="PANTHER" id="PTHR42342:SF1">
    <property type="entry name" value="STATIONARY PHASE PROTEIN 5"/>
    <property type="match status" value="1"/>
</dbReference>
<dbReference type="GO" id="GO:0043248">
    <property type="term" value="P:proteasome assembly"/>
    <property type="evidence" value="ECO:0007669"/>
    <property type="project" value="TreeGrafter"/>
</dbReference>